<feature type="compositionally biased region" description="Basic and acidic residues" evidence="1">
    <location>
        <begin position="58"/>
        <end position="71"/>
    </location>
</feature>
<reference evidence="2" key="2">
    <citation type="submission" date="2020-09" db="EMBL/GenBank/DDBJ databases">
        <authorList>
            <person name="Sun Q."/>
            <person name="Ohkuma M."/>
        </authorList>
    </citation>
    <scope>NUCLEOTIDE SEQUENCE</scope>
    <source>
        <strain evidence="2">JCM 4386</strain>
    </source>
</reference>
<evidence type="ECO:0000313" key="3">
    <source>
        <dbReference type="Proteomes" id="UP000606194"/>
    </source>
</evidence>
<name>A0A918G511_9ACTN</name>
<keyword evidence="3" id="KW-1185">Reference proteome</keyword>
<sequence>MEAEAARPAAAHADEAGIEALAEILAQGPRDRGAAGPRAMAGGDVHAAVAPSARFHAHREPAAERAGGHPP</sequence>
<proteinExistence type="predicted"/>
<feature type="region of interest" description="Disordered" evidence="1">
    <location>
        <begin position="52"/>
        <end position="71"/>
    </location>
</feature>
<dbReference type="Proteomes" id="UP000606194">
    <property type="component" value="Unassembled WGS sequence"/>
</dbReference>
<comment type="caution">
    <text evidence="2">The sequence shown here is derived from an EMBL/GenBank/DDBJ whole genome shotgun (WGS) entry which is preliminary data.</text>
</comment>
<accession>A0A918G511</accession>
<protein>
    <submittedName>
        <fullName evidence="2">Uncharacterized protein</fullName>
    </submittedName>
</protein>
<dbReference type="AlphaFoldDB" id="A0A918G511"/>
<evidence type="ECO:0000256" key="1">
    <source>
        <dbReference type="SAM" id="MobiDB-lite"/>
    </source>
</evidence>
<dbReference type="EMBL" id="BMTL01000035">
    <property type="protein sequence ID" value="GGS18327.1"/>
    <property type="molecule type" value="Genomic_DNA"/>
</dbReference>
<reference evidence="2" key="1">
    <citation type="journal article" date="2014" name="Int. J. Syst. Evol. Microbiol.">
        <title>Complete genome sequence of Corynebacterium casei LMG S-19264T (=DSM 44701T), isolated from a smear-ripened cheese.</title>
        <authorList>
            <consortium name="US DOE Joint Genome Institute (JGI-PGF)"/>
            <person name="Walter F."/>
            <person name="Albersmeier A."/>
            <person name="Kalinowski J."/>
            <person name="Ruckert C."/>
        </authorList>
    </citation>
    <scope>NUCLEOTIDE SEQUENCE</scope>
    <source>
        <strain evidence="2">JCM 4386</strain>
    </source>
</reference>
<evidence type="ECO:0000313" key="2">
    <source>
        <dbReference type="EMBL" id="GGS18327.1"/>
    </source>
</evidence>
<gene>
    <name evidence="2" type="ORF">GCM10010269_66740</name>
</gene>
<organism evidence="2 3">
    <name type="scientific">Streptomyces humidus</name>
    <dbReference type="NCBI Taxonomy" id="52259"/>
    <lineage>
        <taxon>Bacteria</taxon>
        <taxon>Bacillati</taxon>
        <taxon>Actinomycetota</taxon>
        <taxon>Actinomycetes</taxon>
        <taxon>Kitasatosporales</taxon>
        <taxon>Streptomycetaceae</taxon>
        <taxon>Streptomyces</taxon>
    </lineage>
</organism>